<reference evidence="1 2" key="1">
    <citation type="submission" date="2018-01" db="EMBL/GenBank/DDBJ databases">
        <title>Whole genome sequencing of Histamine producing bacteria.</title>
        <authorList>
            <person name="Butler K."/>
        </authorList>
    </citation>
    <scope>NUCLEOTIDE SEQUENCE [LARGE SCALE GENOMIC DNA]</scope>
    <source>
        <strain evidence="1 2">A1-4</strain>
    </source>
</reference>
<name>A0AAX0YW11_9GAMM</name>
<gene>
    <name evidence="1" type="ORF">C0W53_08045</name>
</gene>
<keyword evidence="2" id="KW-1185">Reference proteome</keyword>
<dbReference type="AlphaFoldDB" id="A0AAX0YW11"/>
<protein>
    <submittedName>
        <fullName evidence="1">Uncharacterized protein</fullName>
    </submittedName>
</protein>
<dbReference type="Gene3D" id="6.10.280.50">
    <property type="match status" value="1"/>
</dbReference>
<comment type="caution">
    <text evidence="1">The sequence shown here is derived from an EMBL/GenBank/DDBJ whole genome shotgun (WGS) entry which is preliminary data.</text>
</comment>
<evidence type="ECO:0000313" key="2">
    <source>
        <dbReference type="Proteomes" id="UP000240728"/>
    </source>
</evidence>
<organism evidence="1 2">
    <name type="scientific">Photobacterium kishitanii</name>
    <dbReference type="NCBI Taxonomy" id="318456"/>
    <lineage>
        <taxon>Bacteria</taxon>
        <taxon>Pseudomonadati</taxon>
        <taxon>Pseudomonadota</taxon>
        <taxon>Gammaproteobacteria</taxon>
        <taxon>Vibrionales</taxon>
        <taxon>Vibrionaceae</taxon>
        <taxon>Photobacterium</taxon>
    </lineage>
</organism>
<evidence type="ECO:0000313" key="1">
    <source>
        <dbReference type="EMBL" id="PSX45179.1"/>
    </source>
</evidence>
<sequence length="95" mass="11663">MFYEHNDTFKKLKKENCHFYKLFIQYNVLDKAILKLENNFNDILELKQIQLDLKYKMFSIIRDEEEYNLQKNEKPLSMINTCSDWNNIEQDDFAN</sequence>
<dbReference type="Proteomes" id="UP000240728">
    <property type="component" value="Unassembled WGS sequence"/>
</dbReference>
<dbReference type="RefSeq" id="WP_045041963.1">
    <property type="nucleotide sequence ID" value="NZ_JZTB01000003.1"/>
</dbReference>
<dbReference type="InterPro" id="IPR038444">
    <property type="entry name" value="DUF465_sf"/>
</dbReference>
<dbReference type="EMBL" id="PYOZ01000004">
    <property type="protein sequence ID" value="PSX45179.1"/>
    <property type="molecule type" value="Genomic_DNA"/>
</dbReference>
<proteinExistence type="predicted"/>
<accession>A0AAX0YW11</accession>